<dbReference type="PANTHER" id="PTHR33168">
    <property type="entry name" value="STRESS INDUCED PROTEIN-RELATED"/>
    <property type="match status" value="1"/>
</dbReference>
<gene>
    <name evidence="1" type="ORF">ILEXP_LOCUS44364</name>
</gene>
<evidence type="ECO:0000313" key="2">
    <source>
        <dbReference type="Proteomes" id="UP001642360"/>
    </source>
</evidence>
<dbReference type="EMBL" id="CAUOFW020006391">
    <property type="protein sequence ID" value="CAK9174617.1"/>
    <property type="molecule type" value="Genomic_DNA"/>
</dbReference>
<keyword evidence="2" id="KW-1185">Reference proteome</keyword>
<reference evidence="1 2" key="1">
    <citation type="submission" date="2024-02" db="EMBL/GenBank/DDBJ databases">
        <authorList>
            <person name="Vignale AGUSTIN F."/>
            <person name="Sosa J E."/>
            <person name="Modenutti C."/>
        </authorList>
    </citation>
    <scope>NUCLEOTIDE SEQUENCE [LARGE SCALE GENOMIC DNA]</scope>
</reference>
<proteinExistence type="predicted"/>
<name>A0ABC8TYN5_9AQUA</name>
<accession>A0ABC8TYN5</accession>
<organism evidence="1 2">
    <name type="scientific">Ilex paraguariensis</name>
    <name type="common">yerba mate</name>
    <dbReference type="NCBI Taxonomy" id="185542"/>
    <lineage>
        <taxon>Eukaryota</taxon>
        <taxon>Viridiplantae</taxon>
        <taxon>Streptophyta</taxon>
        <taxon>Embryophyta</taxon>
        <taxon>Tracheophyta</taxon>
        <taxon>Spermatophyta</taxon>
        <taxon>Magnoliopsida</taxon>
        <taxon>eudicotyledons</taxon>
        <taxon>Gunneridae</taxon>
        <taxon>Pentapetalae</taxon>
        <taxon>asterids</taxon>
        <taxon>campanulids</taxon>
        <taxon>Aquifoliales</taxon>
        <taxon>Aquifoliaceae</taxon>
        <taxon>Ilex</taxon>
    </lineage>
</organism>
<dbReference type="Proteomes" id="UP001642360">
    <property type="component" value="Unassembled WGS sequence"/>
</dbReference>
<protein>
    <submittedName>
        <fullName evidence="1">Uncharacterized protein</fullName>
    </submittedName>
</protein>
<dbReference type="AlphaFoldDB" id="A0ABC8TYN5"/>
<sequence length="115" mass="13301">MDVGTWCQPGSGNISWIRNHSMRGYYRFPTFNSSPGAVSKAPIWRLLWRKLKRKKKRVFDCSSSARFTYDPYSYAQNFDQGLTWADEADADDLSRSFSARFAVPSRIFQQDGLMV</sequence>
<comment type="caution">
    <text evidence="1">The sequence shown here is derived from an EMBL/GenBank/DDBJ whole genome shotgun (WGS) entry which is preliminary data.</text>
</comment>
<evidence type="ECO:0000313" key="1">
    <source>
        <dbReference type="EMBL" id="CAK9174617.1"/>
    </source>
</evidence>